<comment type="subcellular location">
    <subcellularLocation>
        <location evidence="2">Cell membrane</location>
        <topology evidence="2">Multi-pass membrane protein</topology>
    </subcellularLocation>
</comment>
<dbReference type="InterPro" id="IPR036097">
    <property type="entry name" value="HisK_dim/P_sf"/>
</dbReference>
<evidence type="ECO:0000256" key="1">
    <source>
        <dbReference type="ARBA" id="ARBA00000085"/>
    </source>
</evidence>
<dbReference type="Gene3D" id="6.10.340.10">
    <property type="match status" value="1"/>
</dbReference>
<evidence type="ECO:0000256" key="13">
    <source>
        <dbReference type="ARBA" id="ARBA00023136"/>
    </source>
</evidence>
<keyword evidence="6" id="KW-0808">Transferase</keyword>
<evidence type="ECO:0000313" key="18">
    <source>
        <dbReference type="EMBL" id="HIR13812.1"/>
    </source>
</evidence>
<dbReference type="InterPro" id="IPR003594">
    <property type="entry name" value="HATPase_dom"/>
</dbReference>
<dbReference type="SMART" id="SM00304">
    <property type="entry name" value="HAMP"/>
    <property type="match status" value="1"/>
</dbReference>
<keyword evidence="9 18" id="KW-0418">Kinase</keyword>
<evidence type="ECO:0000259" key="17">
    <source>
        <dbReference type="PROSITE" id="PS50885"/>
    </source>
</evidence>
<keyword evidence="13 15" id="KW-0472">Membrane</keyword>
<dbReference type="GO" id="GO:0005524">
    <property type="term" value="F:ATP binding"/>
    <property type="evidence" value="ECO:0007669"/>
    <property type="project" value="UniProtKB-KW"/>
</dbReference>
<evidence type="ECO:0000259" key="16">
    <source>
        <dbReference type="PROSITE" id="PS50109"/>
    </source>
</evidence>
<dbReference type="GO" id="GO:0000155">
    <property type="term" value="F:phosphorelay sensor kinase activity"/>
    <property type="evidence" value="ECO:0007669"/>
    <property type="project" value="InterPro"/>
</dbReference>
<dbReference type="PANTHER" id="PTHR45528">
    <property type="entry name" value="SENSOR HISTIDINE KINASE CPXA"/>
    <property type="match status" value="1"/>
</dbReference>
<dbReference type="CDD" id="cd06225">
    <property type="entry name" value="HAMP"/>
    <property type="match status" value="1"/>
</dbReference>
<dbReference type="Proteomes" id="UP000886757">
    <property type="component" value="Unassembled WGS sequence"/>
</dbReference>
<dbReference type="PROSITE" id="PS50109">
    <property type="entry name" value="HIS_KIN"/>
    <property type="match status" value="1"/>
</dbReference>
<dbReference type="InterPro" id="IPR005467">
    <property type="entry name" value="His_kinase_dom"/>
</dbReference>
<keyword evidence="14" id="KW-0175">Coiled coil</keyword>
<dbReference type="SUPFAM" id="SSF47384">
    <property type="entry name" value="Homodimeric domain of signal transducing histidine kinase"/>
    <property type="match status" value="1"/>
</dbReference>
<dbReference type="PANTHER" id="PTHR45528:SF1">
    <property type="entry name" value="SENSOR HISTIDINE KINASE CPXA"/>
    <property type="match status" value="1"/>
</dbReference>
<comment type="caution">
    <text evidence="18">The sequence shown here is derived from an EMBL/GenBank/DDBJ whole genome shotgun (WGS) entry which is preliminary data.</text>
</comment>
<evidence type="ECO:0000256" key="2">
    <source>
        <dbReference type="ARBA" id="ARBA00004651"/>
    </source>
</evidence>
<evidence type="ECO:0000313" key="19">
    <source>
        <dbReference type="Proteomes" id="UP000886757"/>
    </source>
</evidence>
<dbReference type="Pfam" id="PF00512">
    <property type="entry name" value="HisKA"/>
    <property type="match status" value="1"/>
</dbReference>
<keyword evidence="4" id="KW-1003">Cell membrane</keyword>
<evidence type="ECO:0000256" key="4">
    <source>
        <dbReference type="ARBA" id="ARBA00022475"/>
    </source>
</evidence>
<dbReference type="InterPro" id="IPR036890">
    <property type="entry name" value="HATPase_C_sf"/>
</dbReference>
<reference evidence="18" key="1">
    <citation type="submission" date="2020-10" db="EMBL/GenBank/DDBJ databases">
        <authorList>
            <person name="Gilroy R."/>
        </authorList>
    </citation>
    <scope>NUCLEOTIDE SEQUENCE</scope>
    <source>
        <strain evidence="18">ChiSjej4B22-8148</strain>
    </source>
</reference>
<dbReference type="CDD" id="cd00075">
    <property type="entry name" value="HATPase"/>
    <property type="match status" value="1"/>
</dbReference>
<feature type="transmembrane region" description="Helical" evidence="15">
    <location>
        <begin position="6"/>
        <end position="29"/>
    </location>
</feature>
<dbReference type="AlphaFoldDB" id="A0A9D1D9U7"/>
<dbReference type="FunFam" id="3.30.565.10:FF:000006">
    <property type="entry name" value="Sensor histidine kinase WalK"/>
    <property type="match status" value="1"/>
</dbReference>
<dbReference type="PROSITE" id="PS50885">
    <property type="entry name" value="HAMP"/>
    <property type="match status" value="1"/>
</dbReference>
<dbReference type="FunFam" id="1.10.287.130:FF:000001">
    <property type="entry name" value="Two-component sensor histidine kinase"/>
    <property type="match status" value="1"/>
</dbReference>
<evidence type="ECO:0000256" key="5">
    <source>
        <dbReference type="ARBA" id="ARBA00022553"/>
    </source>
</evidence>
<protein>
    <recommendedName>
        <fullName evidence="3">histidine kinase</fullName>
        <ecNumber evidence="3">2.7.13.3</ecNumber>
    </recommendedName>
</protein>
<reference evidence="18" key="2">
    <citation type="journal article" date="2021" name="PeerJ">
        <title>Extensive microbial diversity within the chicken gut microbiome revealed by metagenomics and culture.</title>
        <authorList>
            <person name="Gilroy R."/>
            <person name="Ravi A."/>
            <person name="Getino M."/>
            <person name="Pursley I."/>
            <person name="Horton D.L."/>
            <person name="Alikhan N.F."/>
            <person name="Baker D."/>
            <person name="Gharbi K."/>
            <person name="Hall N."/>
            <person name="Watson M."/>
            <person name="Adriaenssens E.M."/>
            <person name="Foster-Nyarko E."/>
            <person name="Jarju S."/>
            <person name="Secka A."/>
            <person name="Antonio M."/>
            <person name="Oren A."/>
            <person name="Chaudhuri R.R."/>
            <person name="La Ragione R."/>
            <person name="Hildebrand F."/>
            <person name="Pallen M.J."/>
        </authorList>
    </citation>
    <scope>NUCLEOTIDE SEQUENCE</scope>
    <source>
        <strain evidence="18">ChiSjej4B22-8148</strain>
    </source>
</reference>
<dbReference type="PRINTS" id="PR00344">
    <property type="entry name" value="BCTRLSENSOR"/>
</dbReference>
<feature type="domain" description="Histidine kinase" evidence="16">
    <location>
        <begin position="270"/>
        <end position="490"/>
    </location>
</feature>
<feature type="domain" description="HAMP" evidence="17">
    <location>
        <begin position="203"/>
        <end position="255"/>
    </location>
</feature>
<feature type="transmembrane region" description="Helical" evidence="15">
    <location>
        <begin position="182"/>
        <end position="203"/>
    </location>
</feature>
<dbReference type="InterPro" id="IPR050398">
    <property type="entry name" value="HssS/ArlS-like"/>
</dbReference>
<evidence type="ECO:0000256" key="6">
    <source>
        <dbReference type="ARBA" id="ARBA00022679"/>
    </source>
</evidence>
<keyword evidence="5" id="KW-0597">Phosphoprotein</keyword>
<evidence type="ECO:0000256" key="8">
    <source>
        <dbReference type="ARBA" id="ARBA00022741"/>
    </source>
</evidence>
<evidence type="ECO:0000256" key="12">
    <source>
        <dbReference type="ARBA" id="ARBA00023012"/>
    </source>
</evidence>
<dbReference type="SUPFAM" id="SSF55874">
    <property type="entry name" value="ATPase domain of HSP90 chaperone/DNA topoisomerase II/histidine kinase"/>
    <property type="match status" value="1"/>
</dbReference>
<dbReference type="Pfam" id="PF00672">
    <property type="entry name" value="HAMP"/>
    <property type="match status" value="1"/>
</dbReference>
<dbReference type="Pfam" id="PF02518">
    <property type="entry name" value="HATPase_c"/>
    <property type="match status" value="1"/>
</dbReference>
<dbReference type="InterPro" id="IPR004358">
    <property type="entry name" value="Sig_transdc_His_kin-like_C"/>
</dbReference>
<gene>
    <name evidence="18" type="ORF">IAB31_07810</name>
</gene>
<keyword evidence="12" id="KW-0902">Two-component regulatory system</keyword>
<comment type="catalytic activity">
    <reaction evidence="1">
        <text>ATP + protein L-histidine = ADP + protein N-phospho-L-histidine.</text>
        <dbReference type="EC" id="2.7.13.3"/>
    </reaction>
</comment>
<sequence>MKLKTRLIIAFFIIILVPFFLFALAFFGLSSYQKQIIEENYGIPLSLDELSDSMQIMGKSTQTIFEEIKSQTEEDVDLLLDQDYLDSINDALKKRYSWLLVRKGNEIYYNGSGRDATSLIEALPAYRSYSSSSDGGSYIGKDIQAFVKQLDVQFGDESQGSVFIISSVSALGQSMKRLTGDLVFATAVILVFTAMILIVWIYAGFNSPLKKLREATHRIKEEDFDFEIKETGKGELSQLCRDFDEMRQRLKEQAEQKEIFDRQSKELISNISHDLKTPITAVKGYVEGIMDGVADTPEKMDRYIRTIYIKANDMDRLINELTFYSKIDTNRIPYNFNKINVSEYFDDCAEEVGLELREREISFSYINTVAEDTLIIADAEQLKRVINNIISNSVKYMDKPKGVVQIRVKDVGDFIQVEIEDNGKGIPTKELPAIFERFYRTDTSRNSSQGGSGIGLSIVKKIIEDHGGRIWANSKLGEGTTMYFVIRKYQEVPVNE</sequence>
<proteinExistence type="predicted"/>
<dbReference type="SUPFAM" id="SSF158472">
    <property type="entry name" value="HAMP domain-like"/>
    <property type="match status" value="1"/>
</dbReference>
<dbReference type="CDD" id="cd00082">
    <property type="entry name" value="HisKA"/>
    <property type="match status" value="1"/>
</dbReference>
<keyword evidence="7 15" id="KW-0812">Transmembrane</keyword>
<dbReference type="SMART" id="SM00388">
    <property type="entry name" value="HisKA"/>
    <property type="match status" value="1"/>
</dbReference>
<dbReference type="InterPro" id="IPR003660">
    <property type="entry name" value="HAMP_dom"/>
</dbReference>
<dbReference type="InterPro" id="IPR003661">
    <property type="entry name" value="HisK_dim/P_dom"/>
</dbReference>
<evidence type="ECO:0000256" key="10">
    <source>
        <dbReference type="ARBA" id="ARBA00022840"/>
    </source>
</evidence>
<accession>A0A9D1D9U7</accession>
<evidence type="ECO:0000256" key="3">
    <source>
        <dbReference type="ARBA" id="ARBA00012438"/>
    </source>
</evidence>
<evidence type="ECO:0000256" key="15">
    <source>
        <dbReference type="SAM" id="Phobius"/>
    </source>
</evidence>
<dbReference type="Gene3D" id="3.30.565.10">
    <property type="entry name" value="Histidine kinase-like ATPase, C-terminal domain"/>
    <property type="match status" value="1"/>
</dbReference>
<keyword evidence="11 15" id="KW-1133">Transmembrane helix</keyword>
<evidence type="ECO:0000256" key="7">
    <source>
        <dbReference type="ARBA" id="ARBA00022692"/>
    </source>
</evidence>
<keyword evidence="10" id="KW-0067">ATP-binding</keyword>
<name>A0A9D1D9U7_9FIRM</name>
<dbReference type="Gene3D" id="1.10.287.130">
    <property type="match status" value="1"/>
</dbReference>
<dbReference type="SMART" id="SM00387">
    <property type="entry name" value="HATPase_c"/>
    <property type="match status" value="1"/>
</dbReference>
<dbReference type="EMBL" id="DVGK01000087">
    <property type="protein sequence ID" value="HIR13812.1"/>
    <property type="molecule type" value="Genomic_DNA"/>
</dbReference>
<feature type="coiled-coil region" evidence="14">
    <location>
        <begin position="236"/>
        <end position="263"/>
    </location>
</feature>
<keyword evidence="8" id="KW-0547">Nucleotide-binding</keyword>
<evidence type="ECO:0000256" key="14">
    <source>
        <dbReference type="SAM" id="Coils"/>
    </source>
</evidence>
<dbReference type="GO" id="GO:0005886">
    <property type="term" value="C:plasma membrane"/>
    <property type="evidence" value="ECO:0007669"/>
    <property type="project" value="UniProtKB-SubCell"/>
</dbReference>
<evidence type="ECO:0000256" key="11">
    <source>
        <dbReference type="ARBA" id="ARBA00022989"/>
    </source>
</evidence>
<organism evidence="18 19">
    <name type="scientific">Candidatus Choladousia intestinavium</name>
    <dbReference type="NCBI Taxonomy" id="2840727"/>
    <lineage>
        <taxon>Bacteria</taxon>
        <taxon>Bacillati</taxon>
        <taxon>Bacillota</taxon>
        <taxon>Clostridia</taxon>
        <taxon>Lachnospirales</taxon>
        <taxon>Lachnospiraceae</taxon>
        <taxon>Lachnospiraceae incertae sedis</taxon>
        <taxon>Candidatus Choladousia</taxon>
    </lineage>
</organism>
<dbReference type="EC" id="2.7.13.3" evidence="3"/>
<evidence type="ECO:0000256" key="9">
    <source>
        <dbReference type="ARBA" id="ARBA00022777"/>
    </source>
</evidence>